<dbReference type="PANTHER" id="PTHR33133">
    <property type="entry name" value="OS08G0107100 PROTEIN-RELATED"/>
    <property type="match status" value="1"/>
</dbReference>
<proteinExistence type="predicted"/>
<dbReference type="GO" id="GO:0016020">
    <property type="term" value="C:membrane"/>
    <property type="evidence" value="ECO:0000318"/>
    <property type="project" value="GO_Central"/>
</dbReference>
<accession>A0A022PUX9</accession>
<dbReference type="PANTHER" id="PTHR33133:SF5">
    <property type="entry name" value="OS08G0107100 PROTEIN"/>
    <property type="match status" value="1"/>
</dbReference>
<feature type="transmembrane region" description="Helical" evidence="1">
    <location>
        <begin position="98"/>
        <end position="123"/>
    </location>
</feature>
<keyword evidence="1" id="KW-1133">Transmembrane helix</keyword>
<keyword evidence="1" id="KW-0812">Transmembrane</keyword>
<sequence>MDKEQDEIQFLGFFGILKESCTIISSWRKIFTQITIFLIFPLSFIYLAHIQITKTLFTSIIHNEFMLLNVLKGSRSFNEIDNMLSSNSEWVTFFRFKIGYLVVFAIVSLLTTSAVVHTIACVYTAKETTLNKVLSLVPKVWKRLMITFTWHFVFVFAYNFIFLVIVILVLLDNGDIGIGCMTFLIILFIVYFMGLLYITMIWHLASVVSVLEDSYGLNAMMKSRGLIKGKVGISTAVFFVLGLSFFGIQHMFKIFVVLGHGDGIGKRIVYGIICLILLSISILFQLIMETMVYFVCKSYHHENIDKSSLADHLGGYLEEFIPLQFKDVQLEQFEV</sequence>
<evidence type="ECO:0000256" key="1">
    <source>
        <dbReference type="SAM" id="Phobius"/>
    </source>
</evidence>
<dbReference type="STRING" id="4155.A0A022PUX9"/>
<dbReference type="Proteomes" id="UP000030748">
    <property type="component" value="Unassembled WGS sequence"/>
</dbReference>
<evidence type="ECO:0000313" key="3">
    <source>
        <dbReference type="Proteomes" id="UP000030748"/>
    </source>
</evidence>
<dbReference type="PhylomeDB" id="A0A022PUX9"/>
<dbReference type="eggNOG" id="ENOG502QTXK">
    <property type="taxonomic scope" value="Eukaryota"/>
</dbReference>
<feature type="transmembrane region" description="Helical" evidence="1">
    <location>
        <begin position="268"/>
        <end position="288"/>
    </location>
</feature>
<feature type="transmembrane region" description="Helical" evidence="1">
    <location>
        <begin position="183"/>
        <end position="211"/>
    </location>
</feature>
<feature type="transmembrane region" description="Helical" evidence="1">
    <location>
        <begin position="30"/>
        <end position="49"/>
    </location>
</feature>
<keyword evidence="3" id="KW-1185">Reference proteome</keyword>
<reference evidence="2 3" key="1">
    <citation type="journal article" date="2013" name="Proc. Natl. Acad. Sci. U.S.A.">
        <title>Fine-scale variation in meiotic recombination in Mimulus inferred from population shotgun sequencing.</title>
        <authorList>
            <person name="Hellsten U."/>
            <person name="Wright K.M."/>
            <person name="Jenkins J."/>
            <person name="Shu S."/>
            <person name="Yuan Y."/>
            <person name="Wessler S.R."/>
            <person name="Schmutz J."/>
            <person name="Willis J.H."/>
            <person name="Rokhsar D.S."/>
        </authorList>
    </citation>
    <scope>NUCLEOTIDE SEQUENCE [LARGE SCALE GENOMIC DNA]</scope>
    <source>
        <strain evidence="3">cv. DUN x IM62</strain>
    </source>
</reference>
<dbReference type="AlphaFoldDB" id="A0A022PUX9"/>
<dbReference type="EMBL" id="KI632341">
    <property type="protein sequence ID" value="EYU18030.1"/>
    <property type="molecule type" value="Genomic_DNA"/>
</dbReference>
<keyword evidence="1" id="KW-0472">Membrane</keyword>
<name>A0A022PUX9_ERYGU</name>
<feature type="transmembrane region" description="Helical" evidence="1">
    <location>
        <begin position="144"/>
        <end position="171"/>
    </location>
</feature>
<protein>
    <submittedName>
        <fullName evidence="2">Uncharacterized protein</fullName>
    </submittedName>
</protein>
<organism evidence="2 3">
    <name type="scientific">Erythranthe guttata</name>
    <name type="common">Yellow monkey flower</name>
    <name type="synonym">Mimulus guttatus</name>
    <dbReference type="NCBI Taxonomy" id="4155"/>
    <lineage>
        <taxon>Eukaryota</taxon>
        <taxon>Viridiplantae</taxon>
        <taxon>Streptophyta</taxon>
        <taxon>Embryophyta</taxon>
        <taxon>Tracheophyta</taxon>
        <taxon>Spermatophyta</taxon>
        <taxon>Magnoliopsida</taxon>
        <taxon>eudicotyledons</taxon>
        <taxon>Gunneridae</taxon>
        <taxon>Pentapetalae</taxon>
        <taxon>asterids</taxon>
        <taxon>lamiids</taxon>
        <taxon>Lamiales</taxon>
        <taxon>Phrymaceae</taxon>
        <taxon>Erythranthe</taxon>
    </lineage>
</organism>
<gene>
    <name evidence="2" type="ORF">MIMGU_mgv1a017782mg</name>
</gene>
<feature type="transmembrane region" description="Helical" evidence="1">
    <location>
        <begin position="231"/>
        <end position="248"/>
    </location>
</feature>
<evidence type="ECO:0000313" key="2">
    <source>
        <dbReference type="EMBL" id="EYU18030.1"/>
    </source>
</evidence>